<proteinExistence type="predicted"/>
<keyword evidence="2" id="KW-1185">Reference proteome</keyword>
<accession>A0A401IEW5</accession>
<dbReference type="EMBL" id="BDQK01000005">
    <property type="protein sequence ID" value="GBF79766.1"/>
    <property type="molecule type" value="Genomic_DNA"/>
</dbReference>
<evidence type="ECO:0000313" key="1">
    <source>
        <dbReference type="EMBL" id="GBF79766.1"/>
    </source>
</evidence>
<evidence type="ECO:0000313" key="2">
    <source>
        <dbReference type="Proteomes" id="UP000287247"/>
    </source>
</evidence>
<protein>
    <submittedName>
        <fullName evidence="1">Short-chain dehydrogenase/reductase SDR</fullName>
    </submittedName>
</protein>
<comment type="caution">
    <text evidence="1">The sequence shown here is derived from an EMBL/GenBank/DDBJ whole genome shotgun (WGS) entry which is preliminary data.</text>
</comment>
<organism evidence="1 2">
    <name type="scientific">Aphanothece sacrum FPU1</name>
    <dbReference type="NCBI Taxonomy" id="1920663"/>
    <lineage>
        <taxon>Bacteria</taxon>
        <taxon>Bacillati</taxon>
        <taxon>Cyanobacteriota</taxon>
        <taxon>Cyanophyceae</taxon>
        <taxon>Oscillatoriophycideae</taxon>
        <taxon>Chroococcales</taxon>
        <taxon>Aphanothecaceae</taxon>
        <taxon>Aphanothece</taxon>
    </lineage>
</organism>
<gene>
    <name evidence="1" type="ORF">AsFPU1_1165</name>
</gene>
<dbReference type="Proteomes" id="UP000287247">
    <property type="component" value="Unassembled WGS sequence"/>
</dbReference>
<dbReference type="RefSeq" id="WP_124973853.1">
    <property type="nucleotide sequence ID" value="NZ_BDQK01000005.1"/>
</dbReference>
<sequence>MEITQNKWEFATLASYEQFIFQLLEENEFIADPLLDWEDALLDNNFLLRQSP</sequence>
<reference evidence="2" key="1">
    <citation type="submission" date="2017-05" db="EMBL/GenBank/DDBJ databases">
        <title>Physiological properties and genetic analysis related to exopolysaccharide production of fresh-water unicellular cyanobacterium Aphanothece sacrum, Suizenji Nori, that has been cultured as a food source in Japan.</title>
        <authorList>
            <person name="Kanesaki Y."/>
            <person name="Yoshikawa S."/>
            <person name="Ohki K."/>
        </authorList>
    </citation>
    <scope>NUCLEOTIDE SEQUENCE [LARGE SCALE GENOMIC DNA]</scope>
    <source>
        <strain evidence="2">FPU1</strain>
    </source>
</reference>
<dbReference type="AlphaFoldDB" id="A0A401IEW5"/>
<name>A0A401IEW5_APHSA</name>